<dbReference type="Proteomes" id="UP000824120">
    <property type="component" value="Chromosome 9"/>
</dbReference>
<name>A0A9J5XGD3_SOLCO</name>
<accession>A0A9J5XGD3</accession>
<evidence type="ECO:0000313" key="2">
    <source>
        <dbReference type="EMBL" id="KAG5587425.1"/>
    </source>
</evidence>
<comment type="caution">
    <text evidence="2">The sequence shown here is derived from an EMBL/GenBank/DDBJ whole genome shotgun (WGS) entry which is preliminary data.</text>
</comment>
<gene>
    <name evidence="2" type="ORF">H5410_047859</name>
</gene>
<protein>
    <submittedName>
        <fullName evidence="2">Uncharacterized protein</fullName>
    </submittedName>
</protein>
<feature type="compositionally biased region" description="Basic and acidic residues" evidence="1">
    <location>
        <begin position="63"/>
        <end position="76"/>
    </location>
</feature>
<reference evidence="2 3" key="1">
    <citation type="submission" date="2020-09" db="EMBL/GenBank/DDBJ databases">
        <title>De no assembly of potato wild relative species, Solanum commersonii.</title>
        <authorList>
            <person name="Cho K."/>
        </authorList>
    </citation>
    <scope>NUCLEOTIDE SEQUENCE [LARGE SCALE GENOMIC DNA]</scope>
    <source>
        <strain evidence="2">LZ3.2</strain>
        <tissue evidence="2">Leaf</tissue>
    </source>
</reference>
<evidence type="ECO:0000256" key="1">
    <source>
        <dbReference type="SAM" id="MobiDB-lite"/>
    </source>
</evidence>
<proteinExistence type="predicted"/>
<evidence type="ECO:0000313" key="3">
    <source>
        <dbReference type="Proteomes" id="UP000824120"/>
    </source>
</evidence>
<dbReference type="AlphaFoldDB" id="A0A9J5XGD3"/>
<keyword evidence="3" id="KW-1185">Reference proteome</keyword>
<dbReference type="EMBL" id="JACXVP010000009">
    <property type="protein sequence ID" value="KAG5587425.1"/>
    <property type="molecule type" value="Genomic_DNA"/>
</dbReference>
<feature type="region of interest" description="Disordered" evidence="1">
    <location>
        <begin position="45"/>
        <end position="76"/>
    </location>
</feature>
<organism evidence="2 3">
    <name type="scientific">Solanum commersonii</name>
    <name type="common">Commerson's wild potato</name>
    <name type="synonym">Commerson's nightshade</name>
    <dbReference type="NCBI Taxonomy" id="4109"/>
    <lineage>
        <taxon>Eukaryota</taxon>
        <taxon>Viridiplantae</taxon>
        <taxon>Streptophyta</taxon>
        <taxon>Embryophyta</taxon>
        <taxon>Tracheophyta</taxon>
        <taxon>Spermatophyta</taxon>
        <taxon>Magnoliopsida</taxon>
        <taxon>eudicotyledons</taxon>
        <taxon>Gunneridae</taxon>
        <taxon>Pentapetalae</taxon>
        <taxon>asterids</taxon>
        <taxon>lamiids</taxon>
        <taxon>Solanales</taxon>
        <taxon>Solanaceae</taxon>
        <taxon>Solanoideae</taxon>
        <taxon>Solaneae</taxon>
        <taxon>Solanum</taxon>
    </lineage>
</organism>
<sequence length="129" mass="15464">EQSELKDQRNESLVITKSLWQIAERLLNRLKFQCAKPWMRKSSWREKGEVSRSPCSSVMQPRQRGEKIDQRVDRQTDRRARLTMPNGPSQHIFDDFKYLQMQFYLRSFGLLEREVLKPRLLINGQWLLG</sequence>
<feature type="non-terminal residue" evidence="2">
    <location>
        <position position="1"/>
    </location>
</feature>